<sequence length="533" mass="56333">MVSEAAHAQSTVEPSAIERTIPRAPIEKPADPATLPSLNVAAESATTGESFILGAVHVSGATAFTPAELAAEYEPYLATVVDDARLKEIAARITARYQAAGYPLSYAMLPRQNVRGGVVRIDVVEGQVGAVVIEGAGRHQSGLDAIAAPLSADRPLRTATLERVLGLLRDQPGFQVADVSVARVEGSPADHVMTIRIVRNAVRGLAYVDNHGTIPDARVRLYTSLGIASLATTGDELRLNAFAIPGDGFRYLYGQAAYALPIGADGLALELAASQGDQYQRANNIPVDGSSTHLSAQLRYPLVRSRAFSAIARLGVSDWRSISRHDVTRLQRDRIRVARFGMAIAGASARSFSGELWVAQGLDFDAATQPGDPLASRPDAGGKFTKVSFTVQASQQLDPRFTLRAFAAGQLSSAPLLSIEEFALGGSQVGRAFDFNELTGDHGFGGSLEIGFRPGEHFGPFQHVEFFTFIDGGAAFQHGHPAGIARNQALASVGGGARFMLGGIYVKAEAGVPVETTHGENAFRAFVSASKAF</sequence>
<dbReference type="PANTHER" id="PTHR34597">
    <property type="entry name" value="SLR1661 PROTEIN"/>
    <property type="match status" value="1"/>
</dbReference>
<evidence type="ECO:0000256" key="4">
    <source>
        <dbReference type="SAM" id="MobiDB-lite"/>
    </source>
</evidence>
<evidence type="ECO:0008006" key="9">
    <source>
        <dbReference type="Google" id="ProtNLM"/>
    </source>
</evidence>
<gene>
    <name evidence="7" type="ORF">K5P26_03970</name>
</gene>
<dbReference type="InterPro" id="IPR013686">
    <property type="entry name" value="Polypept-transport_assoc_ShlB"/>
</dbReference>
<keyword evidence="1" id="KW-0472">Membrane</keyword>
<evidence type="ECO:0000313" key="8">
    <source>
        <dbReference type="Proteomes" id="UP001166571"/>
    </source>
</evidence>
<keyword evidence="8" id="KW-1185">Reference proteome</keyword>
<evidence type="ECO:0000256" key="2">
    <source>
        <dbReference type="ARBA" id="ARBA00022692"/>
    </source>
</evidence>
<dbReference type="Gene3D" id="3.10.20.310">
    <property type="entry name" value="membrane protein fhac"/>
    <property type="match status" value="1"/>
</dbReference>
<evidence type="ECO:0000259" key="5">
    <source>
        <dbReference type="Pfam" id="PF03865"/>
    </source>
</evidence>
<evidence type="ECO:0000313" key="7">
    <source>
        <dbReference type="EMBL" id="MBY4636297.1"/>
    </source>
</evidence>
<feature type="domain" description="Haemolysin activator HlyB C-terminal" evidence="5">
    <location>
        <begin position="201"/>
        <end position="498"/>
    </location>
</feature>
<dbReference type="Gene3D" id="2.40.160.50">
    <property type="entry name" value="membrane protein fhac: a member of the omp85/tpsb transporter family"/>
    <property type="match status" value="1"/>
</dbReference>
<name>A0ABS7MB93_9SPHN</name>
<dbReference type="InterPro" id="IPR051544">
    <property type="entry name" value="TPS_OM_transporter"/>
</dbReference>
<dbReference type="InterPro" id="IPR005565">
    <property type="entry name" value="Hemolysn_activator_HlyB_C"/>
</dbReference>
<evidence type="ECO:0000256" key="1">
    <source>
        <dbReference type="ARBA" id="ARBA00022452"/>
    </source>
</evidence>
<keyword evidence="1" id="KW-1134">Transmembrane beta strand</keyword>
<protein>
    <recommendedName>
        <fullName evidence="9">Hemolysin activation/secretion protein</fullName>
    </recommendedName>
</protein>
<dbReference type="RefSeq" id="WP_222135821.1">
    <property type="nucleotide sequence ID" value="NZ_JAILXK010000001.1"/>
</dbReference>
<dbReference type="Proteomes" id="UP001166571">
    <property type="component" value="Unassembled WGS sequence"/>
</dbReference>
<dbReference type="Pfam" id="PF03865">
    <property type="entry name" value="ShlB"/>
    <property type="match status" value="1"/>
</dbReference>
<evidence type="ECO:0000259" key="6">
    <source>
        <dbReference type="Pfam" id="PF08479"/>
    </source>
</evidence>
<reference evidence="7" key="1">
    <citation type="submission" date="2021-08" db="EMBL/GenBank/DDBJ databases">
        <title>Sphingopyxis panaciterrulae sp. nov., isolated from the surface water of the Yellow Sea.</title>
        <authorList>
            <person name="Gao Z."/>
            <person name="Zhang D."/>
            <person name="Zhang A."/>
        </authorList>
    </citation>
    <scope>NUCLEOTIDE SEQUENCE</scope>
    <source>
        <strain evidence="7">XHP0097</strain>
    </source>
</reference>
<accession>A0ABS7MB93</accession>
<dbReference type="PANTHER" id="PTHR34597:SF6">
    <property type="entry name" value="BLR6126 PROTEIN"/>
    <property type="match status" value="1"/>
</dbReference>
<dbReference type="Pfam" id="PF08479">
    <property type="entry name" value="POTRA_2"/>
    <property type="match status" value="1"/>
</dbReference>
<feature type="domain" description="Polypeptide-transport-associated ShlB-type" evidence="6">
    <location>
        <begin position="52"/>
        <end position="126"/>
    </location>
</feature>
<keyword evidence="2" id="KW-0812">Transmembrane</keyword>
<evidence type="ECO:0000256" key="3">
    <source>
        <dbReference type="ARBA" id="ARBA00023237"/>
    </source>
</evidence>
<feature type="region of interest" description="Disordered" evidence="4">
    <location>
        <begin position="1"/>
        <end position="32"/>
    </location>
</feature>
<keyword evidence="3" id="KW-0998">Cell outer membrane</keyword>
<proteinExistence type="predicted"/>
<organism evidence="7 8">
    <name type="scientific">Sphingopyxis jiangsuensis</name>
    <dbReference type="NCBI Taxonomy" id="2871171"/>
    <lineage>
        <taxon>Bacteria</taxon>
        <taxon>Pseudomonadati</taxon>
        <taxon>Pseudomonadota</taxon>
        <taxon>Alphaproteobacteria</taxon>
        <taxon>Sphingomonadales</taxon>
        <taxon>Sphingomonadaceae</taxon>
        <taxon>Sphingopyxis</taxon>
    </lineage>
</organism>
<dbReference type="EMBL" id="JAILXK010000001">
    <property type="protein sequence ID" value="MBY4636297.1"/>
    <property type="molecule type" value="Genomic_DNA"/>
</dbReference>
<comment type="caution">
    <text evidence="7">The sequence shown here is derived from an EMBL/GenBank/DDBJ whole genome shotgun (WGS) entry which is preliminary data.</text>
</comment>